<dbReference type="PROSITE" id="PS00901">
    <property type="entry name" value="CYS_SYNTHASE"/>
    <property type="match status" value="1"/>
</dbReference>
<evidence type="ECO:0000259" key="7">
    <source>
        <dbReference type="Pfam" id="PF00291"/>
    </source>
</evidence>
<dbReference type="SUPFAM" id="SSF53686">
    <property type="entry name" value="Tryptophan synthase beta subunit-like PLP-dependent enzymes"/>
    <property type="match status" value="1"/>
</dbReference>
<dbReference type="RefSeq" id="WP_072934258.1">
    <property type="nucleotide sequence ID" value="NZ_FQUG01000002.1"/>
</dbReference>
<keyword evidence="5" id="KW-0663">Pyridoxal phosphate</keyword>
<evidence type="ECO:0000313" key="9">
    <source>
        <dbReference type="Proteomes" id="UP000184404"/>
    </source>
</evidence>
<dbReference type="STRING" id="1123243.SAMN02745190_00130"/>
<dbReference type="Proteomes" id="UP000184404">
    <property type="component" value="Unassembled WGS sequence"/>
</dbReference>
<dbReference type="EMBL" id="FQUG01000002">
    <property type="protein sequence ID" value="SHE31385.1"/>
    <property type="molecule type" value="Genomic_DNA"/>
</dbReference>
<protein>
    <submittedName>
        <fullName evidence="8">Cysteine synthase A</fullName>
    </submittedName>
</protein>
<dbReference type="InterPro" id="IPR050214">
    <property type="entry name" value="Cys_Synth/Cystath_Beta-Synth"/>
</dbReference>
<gene>
    <name evidence="8" type="ORF">SAMN02745190_00130</name>
</gene>
<evidence type="ECO:0000256" key="2">
    <source>
        <dbReference type="ARBA" id="ARBA00007103"/>
    </source>
</evidence>
<evidence type="ECO:0000256" key="5">
    <source>
        <dbReference type="ARBA" id="ARBA00022898"/>
    </source>
</evidence>
<keyword evidence="4" id="KW-0808">Transferase</keyword>
<evidence type="ECO:0000256" key="1">
    <source>
        <dbReference type="ARBA" id="ARBA00001933"/>
    </source>
</evidence>
<evidence type="ECO:0000313" key="8">
    <source>
        <dbReference type="EMBL" id="SHE31385.1"/>
    </source>
</evidence>
<feature type="domain" description="Tryptophan synthase beta chain-like PALP" evidence="7">
    <location>
        <begin position="9"/>
        <end position="289"/>
    </location>
</feature>
<dbReference type="Pfam" id="PF00291">
    <property type="entry name" value="PALP"/>
    <property type="match status" value="1"/>
</dbReference>
<dbReference type="PANTHER" id="PTHR10314">
    <property type="entry name" value="CYSTATHIONINE BETA-SYNTHASE"/>
    <property type="match status" value="1"/>
</dbReference>
<keyword evidence="3" id="KW-0028">Amino-acid biosynthesis</keyword>
<dbReference type="InterPro" id="IPR001926">
    <property type="entry name" value="TrpB-like_PALP"/>
</dbReference>
<comment type="similarity">
    <text evidence="2">Belongs to the cysteine synthase/cystathionine beta-synthase family.</text>
</comment>
<proteinExistence type="inferred from homology"/>
<keyword evidence="6" id="KW-0198">Cysteine biosynthesis</keyword>
<accession>A0A1M4SGR4</accession>
<dbReference type="InterPro" id="IPR036052">
    <property type="entry name" value="TrpB-like_PALP_sf"/>
</dbReference>
<organism evidence="8 9">
    <name type="scientific">Schwartzia succinivorans DSM 10502</name>
    <dbReference type="NCBI Taxonomy" id="1123243"/>
    <lineage>
        <taxon>Bacteria</taxon>
        <taxon>Bacillati</taxon>
        <taxon>Bacillota</taxon>
        <taxon>Negativicutes</taxon>
        <taxon>Selenomonadales</taxon>
        <taxon>Selenomonadaceae</taxon>
        <taxon>Schwartzia</taxon>
    </lineage>
</organism>
<dbReference type="InterPro" id="IPR001216">
    <property type="entry name" value="P-phosphate_BS"/>
</dbReference>
<dbReference type="GO" id="GO:0006535">
    <property type="term" value="P:cysteine biosynthetic process from serine"/>
    <property type="evidence" value="ECO:0007669"/>
    <property type="project" value="InterPro"/>
</dbReference>
<dbReference type="FunFam" id="3.40.50.1100:FF:000118">
    <property type="entry name" value="Related to CYS4-cystathionine beta-synthase"/>
    <property type="match status" value="1"/>
</dbReference>
<reference evidence="8 9" key="1">
    <citation type="submission" date="2016-11" db="EMBL/GenBank/DDBJ databases">
        <authorList>
            <person name="Jaros S."/>
            <person name="Januszkiewicz K."/>
            <person name="Wedrychowicz H."/>
        </authorList>
    </citation>
    <scope>NUCLEOTIDE SEQUENCE [LARGE SCALE GENOMIC DNA]</scope>
    <source>
        <strain evidence="8 9">DSM 10502</strain>
    </source>
</reference>
<dbReference type="GO" id="GO:0016765">
    <property type="term" value="F:transferase activity, transferring alkyl or aryl (other than methyl) groups"/>
    <property type="evidence" value="ECO:0007669"/>
    <property type="project" value="UniProtKB-ARBA"/>
</dbReference>
<evidence type="ECO:0000256" key="6">
    <source>
        <dbReference type="ARBA" id="ARBA00023192"/>
    </source>
</evidence>
<keyword evidence="9" id="KW-1185">Reference proteome</keyword>
<name>A0A1M4SGR4_9FIRM</name>
<dbReference type="OrthoDB" id="9808024at2"/>
<evidence type="ECO:0000256" key="4">
    <source>
        <dbReference type="ARBA" id="ARBA00022679"/>
    </source>
</evidence>
<dbReference type="CDD" id="cd01561">
    <property type="entry name" value="CBS_like"/>
    <property type="match status" value="1"/>
</dbReference>
<dbReference type="FunFam" id="3.40.50.1100:FF:000016">
    <property type="entry name" value="Cysteine synthase A"/>
    <property type="match status" value="1"/>
</dbReference>
<dbReference type="Gene3D" id="3.40.50.1100">
    <property type="match status" value="2"/>
</dbReference>
<sequence>MKYYKSMQELIGHTPLVELTHFDLPEGVRIFAKLELWNPGGSAKDRVGRSMIEEAEKSGRLKPGGTIIEGTAGNTGLGIAFAALNKGYRVIFCVPEKFSAEKQTLMKAMGAEIVSTPRSEGMLGAEAKAAELRDSIPGAVTMNQFKNQANPKAHYDTTGPEIFEDLDGEIDYLVSGAGTGGTFSGITKYLKEKNPAIQGILADPVGSVIGGGEHGDYEIEGIGNDFIAETMDTSLVDKVYKISDDEAFGEVKELAKREGLFVGSSAGAAMSAALKLVRDGAKGNIVVVFVDRAERYFSKHILD</sequence>
<evidence type="ECO:0000256" key="3">
    <source>
        <dbReference type="ARBA" id="ARBA00022605"/>
    </source>
</evidence>
<dbReference type="AlphaFoldDB" id="A0A1M4SGR4"/>
<comment type="cofactor">
    <cofactor evidence="1">
        <name>pyridoxal 5'-phosphate</name>
        <dbReference type="ChEBI" id="CHEBI:597326"/>
    </cofactor>
</comment>